<evidence type="ECO:0000313" key="1">
    <source>
        <dbReference type="EMBL" id="KON32178.1"/>
    </source>
</evidence>
<dbReference type="Proteomes" id="UP000054016">
    <property type="component" value="Unassembled WGS sequence"/>
</dbReference>
<dbReference type="EMBL" id="LFWV01000009">
    <property type="protein sequence ID" value="KON32178.1"/>
    <property type="molecule type" value="Genomic_DNA"/>
</dbReference>
<dbReference type="AlphaFoldDB" id="A0A0M0BU79"/>
<reference evidence="2" key="1">
    <citation type="submission" date="2015-06" db="EMBL/GenBank/DDBJ databases">
        <title>New insights into the roles of widespread benthic archaea in carbon and nitrogen cycling.</title>
        <authorList>
            <person name="Lazar C.S."/>
            <person name="Baker B.J."/>
            <person name="Seitz K.W."/>
            <person name="Hyde A.S."/>
            <person name="Dick G.J."/>
            <person name="Hinrichs K.-U."/>
            <person name="Teske A.P."/>
        </authorList>
    </citation>
    <scope>NUCLEOTIDE SEQUENCE [LARGE SCALE GENOMIC DNA]</scope>
</reference>
<sequence length="178" mass="19061">MSLMRKEAIIIVFLFLLLIPTAIAIPQNKKPKPPKPPNNPKETITFTETATLGAGNVYIANQEIIDNTLYIQDAISTGTINSGDTPISGFEIQTSLSGTLDLNTYLGSYNGQWTIASQSGTFEGTITGKVSVASIDGRFNGHGTGEFEGQKIKGVFEGSVNNFQVEITVQATITSKTN</sequence>
<organism evidence="1 2">
    <name type="scientific">miscellaneous Crenarchaeota group-1 archaeon SG8-32-3</name>
    <dbReference type="NCBI Taxonomy" id="1685125"/>
    <lineage>
        <taxon>Archaea</taxon>
        <taxon>Candidatus Bathyarchaeota</taxon>
        <taxon>MCG-1</taxon>
    </lineage>
</organism>
<evidence type="ECO:0000313" key="2">
    <source>
        <dbReference type="Proteomes" id="UP000054016"/>
    </source>
</evidence>
<name>A0A0M0BU79_9ARCH</name>
<comment type="caution">
    <text evidence="1">The sequence shown here is derived from an EMBL/GenBank/DDBJ whole genome shotgun (WGS) entry which is preliminary data.</text>
</comment>
<accession>A0A0M0BU79</accession>
<protein>
    <submittedName>
        <fullName evidence="1">Uncharacterized protein</fullName>
    </submittedName>
</protein>
<proteinExistence type="predicted"/>
<gene>
    <name evidence="1" type="ORF">AC478_00995</name>
</gene>